<comment type="similarity">
    <text evidence="1">Belongs to the NmrA-type oxidoreductase family. Isoflavone reductase subfamily.</text>
</comment>
<sequence>MKVAVAGTGDVASYLIEELGNYGHEVVVLTRSSRAERSFEQRETDYTVSSLVSVLHDCEALVSTVADYSNLAVGVEAHLNMLEACLESAKCKTFVPSEWTCDTQTYPDEPSFLRESNELLHGKLAAASAAKDIRTTIVCTSWFADYVLPASNRHLRDIGALWPMDHGKKVFTVYGPGTQVVDLVPARDVARALAVLLDSEEPWDLYTYFSGHQLTWNELFAIVKRRDPAWTSVRQSLAATLALMRAPEHSEDFMRSQFEILSYTGASRLPGDKVQEQRTKFFPLAHFRTVEELLDNAVAKPDGIL</sequence>
<evidence type="ECO:0000256" key="2">
    <source>
        <dbReference type="ARBA" id="ARBA00022857"/>
    </source>
</evidence>
<gene>
    <name evidence="5" type="ORF">PV08_01678</name>
</gene>
<dbReference type="AlphaFoldDB" id="A0A0D2CC92"/>
<dbReference type="InterPro" id="IPR036291">
    <property type="entry name" value="NAD(P)-bd_dom_sf"/>
</dbReference>
<dbReference type="HOGENOM" id="CLU_044876_5_0_1"/>
<feature type="domain" description="NmrA-like" evidence="4">
    <location>
        <begin position="5"/>
        <end position="292"/>
    </location>
</feature>
<dbReference type="Gene3D" id="3.40.50.720">
    <property type="entry name" value="NAD(P)-binding Rossmann-like Domain"/>
    <property type="match status" value="1"/>
</dbReference>
<dbReference type="InterPro" id="IPR008030">
    <property type="entry name" value="NmrA-like"/>
</dbReference>
<evidence type="ECO:0000256" key="1">
    <source>
        <dbReference type="ARBA" id="ARBA00005725"/>
    </source>
</evidence>
<name>A0A0D2CC92_9EURO</name>
<proteinExistence type="inferred from homology"/>
<evidence type="ECO:0000259" key="4">
    <source>
        <dbReference type="Pfam" id="PF05368"/>
    </source>
</evidence>
<keyword evidence="2" id="KW-0521">NADP</keyword>
<dbReference type="RefSeq" id="XP_016241315.1">
    <property type="nucleotide sequence ID" value="XM_016376039.1"/>
</dbReference>
<dbReference type="VEuPathDB" id="FungiDB:PV08_01678"/>
<evidence type="ECO:0000256" key="3">
    <source>
        <dbReference type="ARBA" id="ARBA00023002"/>
    </source>
</evidence>
<dbReference type="PANTHER" id="PTHR47706:SF4">
    <property type="entry name" value="NMRA-LIKE DOMAIN-CONTAINING PROTEIN"/>
    <property type="match status" value="1"/>
</dbReference>
<protein>
    <recommendedName>
        <fullName evidence="4">NmrA-like domain-containing protein</fullName>
    </recommendedName>
</protein>
<dbReference type="Pfam" id="PF05368">
    <property type="entry name" value="NmrA"/>
    <property type="match status" value="1"/>
</dbReference>
<keyword evidence="6" id="KW-1185">Reference proteome</keyword>
<organism evidence="5 6">
    <name type="scientific">Exophiala spinifera</name>
    <dbReference type="NCBI Taxonomy" id="91928"/>
    <lineage>
        <taxon>Eukaryota</taxon>
        <taxon>Fungi</taxon>
        <taxon>Dikarya</taxon>
        <taxon>Ascomycota</taxon>
        <taxon>Pezizomycotina</taxon>
        <taxon>Eurotiomycetes</taxon>
        <taxon>Chaetothyriomycetidae</taxon>
        <taxon>Chaetothyriales</taxon>
        <taxon>Herpotrichiellaceae</taxon>
        <taxon>Exophiala</taxon>
    </lineage>
</organism>
<dbReference type="Proteomes" id="UP000053328">
    <property type="component" value="Unassembled WGS sequence"/>
</dbReference>
<dbReference type="PANTHER" id="PTHR47706">
    <property type="entry name" value="NMRA-LIKE FAMILY PROTEIN"/>
    <property type="match status" value="1"/>
</dbReference>
<dbReference type="GO" id="GO:0016491">
    <property type="term" value="F:oxidoreductase activity"/>
    <property type="evidence" value="ECO:0007669"/>
    <property type="project" value="UniProtKB-KW"/>
</dbReference>
<evidence type="ECO:0000313" key="6">
    <source>
        <dbReference type="Proteomes" id="UP000053328"/>
    </source>
</evidence>
<keyword evidence="3" id="KW-0560">Oxidoreductase</keyword>
<evidence type="ECO:0000313" key="5">
    <source>
        <dbReference type="EMBL" id="KIW21099.1"/>
    </source>
</evidence>
<dbReference type="GeneID" id="27328761"/>
<dbReference type="InterPro" id="IPR051609">
    <property type="entry name" value="NmrA/Isoflavone_reductase-like"/>
</dbReference>
<accession>A0A0D2CC92</accession>
<dbReference type="OrthoDB" id="419598at2759"/>
<dbReference type="SUPFAM" id="SSF51735">
    <property type="entry name" value="NAD(P)-binding Rossmann-fold domains"/>
    <property type="match status" value="1"/>
</dbReference>
<dbReference type="EMBL" id="KN847492">
    <property type="protein sequence ID" value="KIW21099.1"/>
    <property type="molecule type" value="Genomic_DNA"/>
</dbReference>
<reference evidence="5 6" key="1">
    <citation type="submission" date="2015-01" db="EMBL/GenBank/DDBJ databases">
        <title>The Genome Sequence of Exophiala spinifera CBS89968.</title>
        <authorList>
            <consortium name="The Broad Institute Genomics Platform"/>
            <person name="Cuomo C."/>
            <person name="de Hoog S."/>
            <person name="Gorbushina A."/>
            <person name="Stielow B."/>
            <person name="Teixiera M."/>
            <person name="Abouelleil A."/>
            <person name="Chapman S.B."/>
            <person name="Priest M."/>
            <person name="Young S.K."/>
            <person name="Wortman J."/>
            <person name="Nusbaum C."/>
            <person name="Birren B."/>
        </authorList>
    </citation>
    <scope>NUCLEOTIDE SEQUENCE [LARGE SCALE GENOMIC DNA]</scope>
    <source>
        <strain evidence="5 6">CBS 89968</strain>
    </source>
</reference>